<name>A0ACC1YGK1_MELAZ</name>
<keyword evidence="2" id="KW-1185">Reference proteome</keyword>
<organism evidence="1 2">
    <name type="scientific">Melia azedarach</name>
    <name type="common">Chinaberry tree</name>
    <dbReference type="NCBI Taxonomy" id="155640"/>
    <lineage>
        <taxon>Eukaryota</taxon>
        <taxon>Viridiplantae</taxon>
        <taxon>Streptophyta</taxon>
        <taxon>Embryophyta</taxon>
        <taxon>Tracheophyta</taxon>
        <taxon>Spermatophyta</taxon>
        <taxon>Magnoliopsida</taxon>
        <taxon>eudicotyledons</taxon>
        <taxon>Gunneridae</taxon>
        <taxon>Pentapetalae</taxon>
        <taxon>rosids</taxon>
        <taxon>malvids</taxon>
        <taxon>Sapindales</taxon>
        <taxon>Meliaceae</taxon>
        <taxon>Melia</taxon>
    </lineage>
</organism>
<dbReference type="EMBL" id="CM051396">
    <property type="protein sequence ID" value="KAJ4722932.1"/>
    <property type="molecule type" value="Genomic_DNA"/>
</dbReference>
<sequence length="183" mass="20490">MSKSKSKQSYSLFDLLPFIHSFIKTSSLEKGSVLLAASAQNRCTALVCSCYVPSRSFGNKGGESVSKKRLFAEKKGDGEEAGSSYNERQGQGQEYYRRNDSGNNSEIVNGPHIEPTSLKSNLKRRTIMEEENQEQAATEKRKVTWPDAHGKDIAHVHEFEPSVWEERELEVEGVRNSCVCAIQ</sequence>
<accession>A0ACC1YGK1</accession>
<gene>
    <name evidence="1" type="ORF">OWV82_006360</name>
</gene>
<evidence type="ECO:0000313" key="1">
    <source>
        <dbReference type="EMBL" id="KAJ4722932.1"/>
    </source>
</evidence>
<dbReference type="Proteomes" id="UP001164539">
    <property type="component" value="Chromosome 3"/>
</dbReference>
<comment type="caution">
    <text evidence="1">The sequence shown here is derived from an EMBL/GenBank/DDBJ whole genome shotgun (WGS) entry which is preliminary data.</text>
</comment>
<proteinExistence type="predicted"/>
<reference evidence="1 2" key="1">
    <citation type="journal article" date="2023" name="Science">
        <title>Complex scaffold remodeling in plant triterpene biosynthesis.</title>
        <authorList>
            <person name="De La Pena R."/>
            <person name="Hodgson H."/>
            <person name="Liu J.C."/>
            <person name="Stephenson M.J."/>
            <person name="Martin A.C."/>
            <person name="Owen C."/>
            <person name="Harkess A."/>
            <person name="Leebens-Mack J."/>
            <person name="Jimenez L.E."/>
            <person name="Osbourn A."/>
            <person name="Sattely E.S."/>
        </authorList>
    </citation>
    <scope>NUCLEOTIDE SEQUENCE [LARGE SCALE GENOMIC DNA]</scope>
    <source>
        <strain evidence="2">cv. JPN11</strain>
        <tissue evidence="1">Leaf</tissue>
    </source>
</reference>
<protein>
    <submittedName>
        <fullName evidence="1">Potassium voltage-gated channel subfamily H member 7</fullName>
    </submittedName>
</protein>
<evidence type="ECO:0000313" key="2">
    <source>
        <dbReference type="Proteomes" id="UP001164539"/>
    </source>
</evidence>